<evidence type="ECO:0000313" key="1">
    <source>
        <dbReference type="EMBL" id="KAJ6421659.1"/>
    </source>
</evidence>
<reference evidence="1 2" key="1">
    <citation type="journal article" date="2023" name="Int. J. Mol. Sci.">
        <title>De Novo Assembly and Annotation of 11 Diverse Shrub Willow (Salix) Genomes Reveals Novel Gene Organization in Sex-Linked Regions.</title>
        <authorList>
            <person name="Hyden B."/>
            <person name="Feng K."/>
            <person name="Yates T.B."/>
            <person name="Jawdy S."/>
            <person name="Cereghino C."/>
            <person name="Smart L.B."/>
            <person name="Muchero W."/>
        </authorList>
    </citation>
    <scope>NUCLEOTIDE SEQUENCE [LARGE SCALE GENOMIC DNA]</scope>
    <source>
        <tissue evidence="1">Shoot tip</tissue>
    </source>
</reference>
<dbReference type="AlphaFoldDB" id="A0AAD6KDQ8"/>
<dbReference type="EMBL" id="JAPFFJ010000008">
    <property type="protein sequence ID" value="KAJ6421659.1"/>
    <property type="molecule type" value="Genomic_DNA"/>
</dbReference>
<proteinExistence type="predicted"/>
<comment type="caution">
    <text evidence="1">The sequence shown here is derived from an EMBL/GenBank/DDBJ whole genome shotgun (WGS) entry which is preliminary data.</text>
</comment>
<name>A0AAD6KDQ8_9ROSI</name>
<dbReference type="Proteomes" id="UP001162972">
    <property type="component" value="Chromosome 17"/>
</dbReference>
<protein>
    <submittedName>
        <fullName evidence="1">Uncharacterized protein</fullName>
    </submittedName>
</protein>
<organism evidence="1 2">
    <name type="scientific">Salix udensis</name>
    <dbReference type="NCBI Taxonomy" id="889485"/>
    <lineage>
        <taxon>Eukaryota</taxon>
        <taxon>Viridiplantae</taxon>
        <taxon>Streptophyta</taxon>
        <taxon>Embryophyta</taxon>
        <taxon>Tracheophyta</taxon>
        <taxon>Spermatophyta</taxon>
        <taxon>Magnoliopsida</taxon>
        <taxon>eudicotyledons</taxon>
        <taxon>Gunneridae</taxon>
        <taxon>Pentapetalae</taxon>
        <taxon>rosids</taxon>
        <taxon>fabids</taxon>
        <taxon>Malpighiales</taxon>
        <taxon>Salicaceae</taxon>
        <taxon>Saliceae</taxon>
        <taxon>Salix</taxon>
    </lineage>
</organism>
<keyword evidence="2" id="KW-1185">Reference proteome</keyword>
<sequence>MRKSCISYLDQLIMGTLIDSASNVVMPLIIDCPTDDPGKTSRLALQPKDHNSSNGRPSKSFIMNAEFVYVPNGASLLQ</sequence>
<gene>
    <name evidence="1" type="ORF">OIU84_028939</name>
</gene>
<evidence type="ECO:0000313" key="2">
    <source>
        <dbReference type="Proteomes" id="UP001162972"/>
    </source>
</evidence>
<accession>A0AAD6KDQ8</accession>